<dbReference type="Gene3D" id="3.50.50.60">
    <property type="entry name" value="FAD/NAD(P)-binding domain"/>
    <property type="match status" value="1"/>
</dbReference>
<dbReference type="RefSeq" id="WP_346750341.1">
    <property type="nucleotide sequence ID" value="NZ_JAUJEA010000001.1"/>
</dbReference>
<accession>A0ABT8KHW9</accession>
<evidence type="ECO:0000256" key="3">
    <source>
        <dbReference type="ARBA" id="ARBA00023002"/>
    </source>
</evidence>
<dbReference type="InterPro" id="IPR036188">
    <property type="entry name" value="FAD/NAD-bd_sf"/>
</dbReference>
<evidence type="ECO:0000313" key="7">
    <source>
        <dbReference type="EMBL" id="MDN5200316.1"/>
    </source>
</evidence>
<proteinExistence type="predicted"/>
<dbReference type="Pfam" id="PF12831">
    <property type="entry name" value="FAD_oxidored"/>
    <property type="match status" value="1"/>
</dbReference>
<organism evidence="7 8">
    <name type="scientific">Splendidivirga corallicola</name>
    <dbReference type="NCBI Taxonomy" id="3051826"/>
    <lineage>
        <taxon>Bacteria</taxon>
        <taxon>Pseudomonadati</taxon>
        <taxon>Bacteroidota</taxon>
        <taxon>Cytophagia</taxon>
        <taxon>Cytophagales</taxon>
        <taxon>Splendidivirgaceae</taxon>
        <taxon>Splendidivirga</taxon>
    </lineage>
</organism>
<evidence type="ECO:0000256" key="5">
    <source>
        <dbReference type="ARBA" id="ARBA00023014"/>
    </source>
</evidence>
<keyword evidence="2" id="KW-0479">Metal-binding</keyword>
<keyword evidence="1" id="KW-0004">4Fe-4S</keyword>
<dbReference type="Proteomes" id="UP001172082">
    <property type="component" value="Unassembled WGS sequence"/>
</dbReference>
<sequence>MMKEHYIMNRTNNSMAFYKAKKVMLLAMSLIIFSQARAQQVLIEAESFIDKGGWVVDPQFVEQMGSPYLMAHGLGVPVKNASTEIQFKKKGTYHVWVRTKNWVPGDWEAPGRFRVMINGKELKTTLGTMPGWSWEYAGTTAVKSKKVEIELVDLTGFNGRCDAIYLSQSEEQPPNDIKELAVWRQTKLGETTAPEKEETYDLVITGGGLAGCAAAIAAAEQGLKVALIHDRPLLGGNASSEIRVHTLGIYGKFERILKMIDTEHYPNGSSEAKIDQEKRDRNVKSFKNISLFLNWRAYDAVAKDNLIQYVDARHTATGERIRFKAPRFVDSTGDGWIGFWAGAEFSYGRESVDTYGEAWDVWGELWSPEEADDFVMGSSVLWQTEVLKQPQIFPEVPWAREVAGDHSAIAGEWYWEFSRNDLHQIHDAEEIRDHMLRAIFGSFANAKKLEENKNHKLQWVSYLVGKRESRRLVGDHIFTFKDVQEYTKFPDSVVMEIREIDVHFQRNLRDASQPDFLSKAIFYKTDKYYIPYRSLYSKNINNLFMAGRNFSCSHIGLGGPRVMRTTGQMGAAVGFAAVLCKKYNVNPREIYTNHLKEYMELIESQQWPEN</sequence>
<reference evidence="7" key="1">
    <citation type="submission" date="2023-06" db="EMBL/GenBank/DDBJ databases">
        <title>Genomic of Parafulvivirga corallium.</title>
        <authorList>
            <person name="Wang G."/>
        </authorList>
    </citation>
    <scope>NUCLEOTIDE SEQUENCE</scope>
    <source>
        <strain evidence="7">BMA10</strain>
    </source>
</reference>
<feature type="signal peptide" evidence="6">
    <location>
        <begin position="1"/>
        <end position="38"/>
    </location>
</feature>
<keyword evidence="3" id="KW-0560">Oxidoreductase</keyword>
<dbReference type="PANTHER" id="PTHR43498">
    <property type="entry name" value="FERREDOXIN:COB-COM HETERODISULFIDE REDUCTASE SUBUNIT A"/>
    <property type="match status" value="1"/>
</dbReference>
<keyword evidence="5" id="KW-0411">Iron-sulfur</keyword>
<dbReference type="PANTHER" id="PTHR43498:SF1">
    <property type="entry name" value="COB--COM HETERODISULFIDE REDUCTASE IRON-SULFUR SUBUNIT A"/>
    <property type="match status" value="1"/>
</dbReference>
<protein>
    <submittedName>
        <fullName evidence="7">FAD-dependent oxidoreductase</fullName>
    </submittedName>
</protein>
<comment type="caution">
    <text evidence="7">The sequence shown here is derived from an EMBL/GenBank/DDBJ whole genome shotgun (WGS) entry which is preliminary data.</text>
</comment>
<evidence type="ECO:0000256" key="2">
    <source>
        <dbReference type="ARBA" id="ARBA00022723"/>
    </source>
</evidence>
<evidence type="ECO:0000256" key="4">
    <source>
        <dbReference type="ARBA" id="ARBA00023004"/>
    </source>
</evidence>
<feature type="chain" id="PRO_5045959180" evidence="6">
    <location>
        <begin position="39"/>
        <end position="610"/>
    </location>
</feature>
<evidence type="ECO:0000256" key="6">
    <source>
        <dbReference type="SAM" id="SignalP"/>
    </source>
</evidence>
<dbReference type="EMBL" id="JAUJEA010000001">
    <property type="protein sequence ID" value="MDN5200316.1"/>
    <property type="molecule type" value="Genomic_DNA"/>
</dbReference>
<keyword evidence="4" id="KW-0408">Iron</keyword>
<evidence type="ECO:0000313" key="8">
    <source>
        <dbReference type="Proteomes" id="UP001172082"/>
    </source>
</evidence>
<dbReference type="InterPro" id="IPR039650">
    <property type="entry name" value="HdrA-like"/>
</dbReference>
<dbReference type="SUPFAM" id="SSF51905">
    <property type="entry name" value="FAD/NAD(P)-binding domain"/>
    <property type="match status" value="1"/>
</dbReference>
<keyword evidence="8" id="KW-1185">Reference proteome</keyword>
<evidence type="ECO:0000256" key="1">
    <source>
        <dbReference type="ARBA" id="ARBA00022485"/>
    </source>
</evidence>
<keyword evidence="6" id="KW-0732">Signal</keyword>
<gene>
    <name evidence="7" type="ORF">QQ008_03065</name>
</gene>
<name>A0ABT8KHW9_9BACT</name>